<evidence type="ECO:0000313" key="2">
    <source>
        <dbReference type="EMBL" id="GDY76955.1"/>
    </source>
</evidence>
<name>A0A4D4MZW0_STRAX</name>
<feature type="compositionally biased region" description="Low complexity" evidence="1">
    <location>
        <begin position="170"/>
        <end position="181"/>
    </location>
</feature>
<dbReference type="AntiFam" id="ANF00095">
    <property type="entry name" value="Shadow ORF (opposite ABC transporters)"/>
</dbReference>
<evidence type="ECO:0000256" key="1">
    <source>
        <dbReference type="SAM" id="MobiDB-lite"/>
    </source>
</evidence>
<feature type="compositionally biased region" description="Basic and acidic residues" evidence="1">
    <location>
        <begin position="140"/>
        <end position="149"/>
    </location>
</feature>
<feature type="compositionally biased region" description="Basic and acidic residues" evidence="1">
    <location>
        <begin position="116"/>
        <end position="125"/>
    </location>
</feature>
<comment type="caution">
    <text evidence="2">The sequence shown here is derived from an EMBL/GenBank/DDBJ whole genome shotgun (WGS) entry which is preliminary data.</text>
</comment>
<proteinExistence type="predicted"/>
<reference evidence="2 3" key="1">
    <citation type="submission" date="2019-04" db="EMBL/GenBank/DDBJ databases">
        <title>Draft genome sequences of Streptomyces avermitilis ATCC 31267.</title>
        <authorList>
            <person name="Komaki H."/>
            <person name="Tamura T."/>
            <person name="Hosoyama A."/>
        </authorList>
    </citation>
    <scope>NUCLEOTIDE SEQUENCE [LARGE SCALE GENOMIC DNA]</scope>
    <source>
        <strain evidence="2 3">ATCC 31267</strain>
    </source>
</reference>
<dbReference type="Proteomes" id="UP000299211">
    <property type="component" value="Unassembled WGS sequence"/>
</dbReference>
<protein>
    <submittedName>
        <fullName evidence="2">Uncharacterized protein</fullName>
    </submittedName>
</protein>
<dbReference type="AlphaFoldDB" id="A0A4D4MZW0"/>
<feature type="compositionally biased region" description="Polar residues" evidence="1">
    <location>
        <begin position="158"/>
        <end position="169"/>
    </location>
</feature>
<sequence length="181" mass="19154">MREGPHPGSGDADEVEQFGGAFAGPLPGHALMGPYGLRDLVADAVDRCERGERVLEDHGDAAPPDPGQLPFARADQFLPVEPYGPLDGRVVGQQPEDGERGGRLPGPRLTDQAEDFAPREREAHVADGGPPVEVHVQTGHFEHGSHRDAPFLLREVGSSASRSPSPTRFTASTKTTSSPAA</sequence>
<dbReference type="EMBL" id="BJHY01000001">
    <property type="protein sequence ID" value="GDY76955.1"/>
    <property type="molecule type" value="Genomic_DNA"/>
</dbReference>
<organism evidence="2 3">
    <name type="scientific">Streptomyces avermitilis</name>
    <dbReference type="NCBI Taxonomy" id="33903"/>
    <lineage>
        <taxon>Bacteria</taxon>
        <taxon>Bacillati</taxon>
        <taxon>Actinomycetota</taxon>
        <taxon>Actinomycetes</taxon>
        <taxon>Kitasatosporales</taxon>
        <taxon>Streptomycetaceae</taxon>
        <taxon>Streptomyces</taxon>
    </lineage>
</organism>
<accession>A0A4D4MZW0</accession>
<feature type="region of interest" description="Disordered" evidence="1">
    <location>
        <begin position="1"/>
        <end position="33"/>
    </location>
</feature>
<gene>
    <name evidence="2" type="ORF">SAV31267_064400</name>
</gene>
<evidence type="ECO:0000313" key="3">
    <source>
        <dbReference type="Proteomes" id="UP000299211"/>
    </source>
</evidence>
<feature type="region of interest" description="Disordered" evidence="1">
    <location>
        <begin position="52"/>
        <end position="181"/>
    </location>
</feature>